<evidence type="ECO:0000313" key="4">
    <source>
        <dbReference type="Proteomes" id="UP000199636"/>
    </source>
</evidence>
<evidence type="ECO:0000256" key="1">
    <source>
        <dbReference type="SAM" id="SignalP"/>
    </source>
</evidence>
<accession>A0A1G8L567</accession>
<keyword evidence="1" id="KW-0732">Signal</keyword>
<feature type="domain" description="Solute-binding protein family 3/N-terminal" evidence="2">
    <location>
        <begin position="28"/>
        <end position="240"/>
    </location>
</feature>
<protein>
    <submittedName>
        <fullName evidence="3">ABC-type amino acid transport substrate-binding protein</fullName>
    </submittedName>
</protein>
<dbReference type="PANTHER" id="PTHR38834:SF3">
    <property type="entry name" value="SOLUTE-BINDING PROTEIN FAMILY 3_N-TERMINAL DOMAIN-CONTAINING PROTEIN"/>
    <property type="match status" value="1"/>
</dbReference>
<keyword evidence="4" id="KW-1185">Reference proteome</keyword>
<evidence type="ECO:0000313" key="3">
    <source>
        <dbReference type="EMBL" id="SDI50863.1"/>
    </source>
</evidence>
<gene>
    <name evidence="3" type="ORF">SAMN05216272_110163</name>
</gene>
<dbReference type="Pfam" id="PF00497">
    <property type="entry name" value="SBP_bac_3"/>
    <property type="match status" value="1"/>
</dbReference>
<dbReference type="EMBL" id="FNDS01000010">
    <property type="protein sequence ID" value="SDI50863.1"/>
    <property type="molecule type" value="Genomic_DNA"/>
</dbReference>
<sequence>MLRYCLALALAIAPLAGLSASETIRVNHPDLRPLIFSENAQVEGLAAELVRLLERHSDGRLKLTFSESPWARAQLNTQRSAHDLIVPLSLTEQRRAHYSWLVPLYAYRFVLATTGERADWPLERLRQGRIGYLKGNAIEPELPALGLPRVEPVTLENLNVNKLMLGRIDAWLVADLALRPLLQASGIDPARVHVGPPIGERKVVYLAGPLNYPADLRAALEEAAASMRRDPAYAAILRRYEAALP</sequence>
<proteinExistence type="predicted"/>
<feature type="chain" id="PRO_5011609286" evidence="1">
    <location>
        <begin position="21"/>
        <end position="245"/>
    </location>
</feature>
<evidence type="ECO:0000259" key="2">
    <source>
        <dbReference type="Pfam" id="PF00497"/>
    </source>
</evidence>
<dbReference type="RefSeq" id="WP_090266409.1">
    <property type="nucleotide sequence ID" value="NZ_FNDS01000010.1"/>
</dbReference>
<organism evidence="3 4">
    <name type="scientific">Pseudomonas panipatensis</name>
    <dbReference type="NCBI Taxonomy" id="428992"/>
    <lineage>
        <taxon>Bacteria</taxon>
        <taxon>Pseudomonadati</taxon>
        <taxon>Pseudomonadota</taxon>
        <taxon>Gammaproteobacteria</taxon>
        <taxon>Pseudomonadales</taxon>
        <taxon>Pseudomonadaceae</taxon>
        <taxon>Pseudomonas</taxon>
    </lineage>
</organism>
<dbReference type="PANTHER" id="PTHR38834">
    <property type="entry name" value="PERIPLASMIC SUBSTRATE BINDING PROTEIN FAMILY 3"/>
    <property type="match status" value="1"/>
</dbReference>
<dbReference type="OrthoDB" id="8587856at2"/>
<dbReference type="Proteomes" id="UP000199636">
    <property type="component" value="Unassembled WGS sequence"/>
</dbReference>
<dbReference type="Gene3D" id="3.40.190.10">
    <property type="entry name" value="Periplasmic binding protein-like II"/>
    <property type="match status" value="2"/>
</dbReference>
<dbReference type="InterPro" id="IPR001638">
    <property type="entry name" value="Solute-binding_3/MltF_N"/>
</dbReference>
<dbReference type="STRING" id="428992.SAMN05216272_110163"/>
<name>A0A1G8L567_9PSED</name>
<reference evidence="4" key="1">
    <citation type="submission" date="2016-10" db="EMBL/GenBank/DDBJ databases">
        <authorList>
            <person name="Varghese N."/>
            <person name="Submissions S."/>
        </authorList>
    </citation>
    <scope>NUCLEOTIDE SEQUENCE [LARGE SCALE GENOMIC DNA]</scope>
    <source>
        <strain evidence="4">CCM 7469</strain>
    </source>
</reference>
<feature type="signal peptide" evidence="1">
    <location>
        <begin position="1"/>
        <end position="20"/>
    </location>
</feature>
<dbReference type="SUPFAM" id="SSF53850">
    <property type="entry name" value="Periplasmic binding protein-like II"/>
    <property type="match status" value="1"/>
</dbReference>
<dbReference type="AlphaFoldDB" id="A0A1G8L567"/>